<keyword evidence="2" id="KW-1185">Reference proteome</keyword>
<name>A0ABN0MZV8_9CHLA</name>
<protein>
    <submittedName>
        <fullName evidence="1">Uncharacterized protein</fullName>
    </submittedName>
</protein>
<gene>
    <name evidence="1" type="ORF">H359_0464</name>
</gene>
<proteinExistence type="predicted"/>
<reference evidence="1 2" key="1">
    <citation type="submission" date="2013-07" db="EMBL/GenBank/DDBJ databases">
        <title>Isolation of a new Chlamydia species from the feral Sacred Ibis (Threskiornis aethiopicus): Chlamydia ibidis.</title>
        <authorList>
            <person name="Vorimore F."/>
            <person name="Hsia R.-C."/>
            <person name="Huot-Creasy H."/>
            <person name="Bastian S."/>
            <person name="Deruyter L."/>
            <person name="Passet A."/>
            <person name="Sachse K."/>
            <person name="Bavoil P."/>
            <person name="Myers G."/>
            <person name="Laroucau K."/>
        </authorList>
    </citation>
    <scope>NUCLEOTIDE SEQUENCE [LARGE SCALE GENOMIC DNA]</scope>
    <source>
        <strain evidence="1 2">10-1398/6</strain>
    </source>
</reference>
<comment type="caution">
    <text evidence="1">The sequence shown here is derived from an EMBL/GenBank/DDBJ whole genome shotgun (WGS) entry which is preliminary data.</text>
</comment>
<accession>A0ABN0MZV8</accession>
<dbReference type="EMBL" id="APJW01000002">
    <property type="protein sequence ID" value="EQM62805.1"/>
    <property type="molecule type" value="Genomic_DNA"/>
</dbReference>
<dbReference type="Proteomes" id="UP000016064">
    <property type="component" value="Unassembled WGS sequence"/>
</dbReference>
<evidence type="ECO:0000313" key="2">
    <source>
        <dbReference type="Proteomes" id="UP000016064"/>
    </source>
</evidence>
<sequence>MFIDEKYETIWMISMNLVEVHQEPLDFRIDGMSESLFSFLIGS</sequence>
<organism evidence="1 2">
    <name type="scientific">Chlamydia ibidis 10-1398/6</name>
    <dbReference type="NCBI Taxonomy" id="1046581"/>
    <lineage>
        <taxon>Bacteria</taxon>
        <taxon>Pseudomonadati</taxon>
        <taxon>Chlamydiota</taxon>
        <taxon>Chlamydiia</taxon>
        <taxon>Chlamydiales</taxon>
        <taxon>Chlamydiaceae</taxon>
        <taxon>Chlamydia/Chlamydophila group</taxon>
        <taxon>Chlamydia</taxon>
    </lineage>
</organism>
<evidence type="ECO:0000313" key="1">
    <source>
        <dbReference type="EMBL" id="EQM62805.1"/>
    </source>
</evidence>